<reference evidence="2 3" key="1">
    <citation type="submission" date="2017-12" db="EMBL/GenBank/DDBJ databases">
        <authorList>
            <person name="Pombert J.-F."/>
            <person name="Haag K.L."/>
            <person name="Ebert D."/>
        </authorList>
    </citation>
    <scope>NUCLEOTIDE SEQUENCE [LARGE SCALE GENOMIC DNA]</scope>
    <source>
        <strain evidence="2">IL-BN-2</strain>
    </source>
</reference>
<comment type="caution">
    <text evidence="2">The sequence shown here is derived from an EMBL/GenBank/DDBJ whole genome shotgun (WGS) entry which is preliminary data.</text>
</comment>
<evidence type="ECO:0000256" key="1">
    <source>
        <dbReference type="SAM" id="SignalP"/>
    </source>
</evidence>
<feature type="signal peptide" evidence="1">
    <location>
        <begin position="1"/>
        <end position="23"/>
    </location>
</feature>
<evidence type="ECO:0000313" key="3">
    <source>
        <dbReference type="Proteomes" id="UP000293045"/>
    </source>
</evidence>
<accession>A0A4Q9KRL9</accession>
<feature type="chain" id="PRO_5020948804" evidence="1">
    <location>
        <begin position="24"/>
        <end position="153"/>
    </location>
</feature>
<name>A0A4Q9KRL9_9MICR</name>
<dbReference type="Proteomes" id="UP000293045">
    <property type="component" value="Unassembled WGS sequence"/>
</dbReference>
<dbReference type="VEuPathDB" id="MicrosporidiaDB:CWI39_3194p0010"/>
<protein>
    <submittedName>
        <fullName evidence="2">Uncharacterized protein</fullName>
    </submittedName>
</protein>
<keyword evidence="1" id="KW-0732">Signal</keyword>
<evidence type="ECO:0000313" key="2">
    <source>
        <dbReference type="EMBL" id="TBT97085.1"/>
    </source>
</evidence>
<proteinExistence type="predicted"/>
<dbReference type="VEuPathDB" id="MicrosporidiaDB:CWI36_0521p0010"/>
<organism evidence="2 3">
    <name type="scientific">Hamiltosporidium magnivora</name>
    <dbReference type="NCBI Taxonomy" id="148818"/>
    <lineage>
        <taxon>Eukaryota</taxon>
        <taxon>Fungi</taxon>
        <taxon>Fungi incertae sedis</taxon>
        <taxon>Microsporidia</taxon>
        <taxon>Dubosqiidae</taxon>
        <taxon>Hamiltosporidium</taxon>
    </lineage>
</organism>
<dbReference type="AlphaFoldDB" id="A0A4Q9KRL9"/>
<sequence>MILEMVLNTYIISLLCLHDFIYCTSDVSNETENSGNEYKEISSKNYCLDSQEHAYSPEGFKNDTKTIYFQCNSYQSQEIRQNRSFPQSFKSLIKKLRENENDCCDSSQKHVLHTSIKSIEKNKALNPIVKISKLKNPKSSSISDSSNIKRKKK</sequence>
<dbReference type="EMBL" id="PIXR01003194">
    <property type="protein sequence ID" value="TBT97085.1"/>
    <property type="molecule type" value="Genomic_DNA"/>
</dbReference>
<gene>
    <name evidence="2" type="ORF">CWI39_3194p0010</name>
</gene>